<dbReference type="EMBL" id="JAVRIA010000015">
    <property type="protein sequence ID" value="MDT0559687.1"/>
    <property type="molecule type" value="Genomic_DNA"/>
</dbReference>
<keyword evidence="2" id="KW-1185">Reference proteome</keyword>
<dbReference type="Pfam" id="PF13585">
    <property type="entry name" value="CHU_C"/>
    <property type="match status" value="1"/>
</dbReference>
<evidence type="ECO:0000313" key="2">
    <source>
        <dbReference type="Proteomes" id="UP001259492"/>
    </source>
</evidence>
<protein>
    <submittedName>
        <fullName evidence="1">Gliding motility-associated C-terminal domain-containing protein</fullName>
    </submittedName>
</protein>
<dbReference type="Gene3D" id="2.60.40.4070">
    <property type="match status" value="1"/>
</dbReference>
<comment type="caution">
    <text evidence="1">The sequence shown here is derived from an EMBL/GenBank/DDBJ whole genome shotgun (WGS) entry which is preliminary data.</text>
</comment>
<accession>A0ABU2YNF0</accession>
<evidence type="ECO:0000313" key="1">
    <source>
        <dbReference type="EMBL" id="MDT0559687.1"/>
    </source>
</evidence>
<gene>
    <name evidence="1" type="ORF">RM697_13620</name>
</gene>
<organism evidence="1 2">
    <name type="scientific">Microcosmobacter mediterraneus</name>
    <dbReference type="NCBI Taxonomy" id="3075607"/>
    <lineage>
        <taxon>Bacteria</taxon>
        <taxon>Pseudomonadati</taxon>
        <taxon>Bacteroidota</taxon>
        <taxon>Flavobacteriia</taxon>
        <taxon>Flavobacteriales</taxon>
        <taxon>Flavobacteriaceae</taxon>
        <taxon>Microcosmobacter</taxon>
    </lineage>
</organism>
<reference evidence="1 2" key="1">
    <citation type="submission" date="2023-09" db="EMBL/GenBank/DDBJ databases">
        <authorList>
            <person name="Rey-Velasco X."/>
        </authorList>
    </citation>
    <scope>NUCLEOTIDE SEQUENCE [LARGE SCALE GENOMIC DNA]</scope>
    <source>
        <strain evidence="1 2">W332</strain>
    </source>
</reference>
<dbReference type="Proteomes" id="UP001259492">
    <property type="component" value="Unassembled WGS sequence"/>
</dbReference>
<name>A0ABU2YNF0_9FLAO</name>
<proteinExistence type="predicted"/>
<dbReference type="RefSeq" id="WP_311428450.1">
    <property type="nucleotide sequence ID" value="NZ_JAVRIA010000015.1"/>
</dbReference>
<sequence>PLTSFSSAIDYEVCPDATVPIEVVAMAENYNLADVTIAWFKDGDVITGETGLTLPVLEGGVYSIEVTFNDTGCFNTTDITVIELPFCEFPQGISPGELDGLNDRFDLSNFNVVQLDIYNRHGRLVYSKSNYTDQWYGQTDDGKDLPVGTYFYSVVYEGGAKRKTAWVYINR</sequence>
<feature type="non-terminal residue" evidence="1">
    <location>
        <position position="1"/>
    </location>
</feature>